<evidence type="ECO:0000313" key="5">
    <source>
        <dbReference type="Proteomes" id="UP001165042"/>
    </source>
</evidence>
<dbReference type="Gene3D" id="3.40.50.720">
    <property type="entry name" value="NAD(P)-binding Rossmann-like Domain"/>
    <property type="match status" value="1"/>
</dbReference>
<accession>A0A9W6V603</accession>
<evidence type="ECO:0000256" key="1">
    <source>
        <dbReference type="ARBA" id="ARBA00006484"/>
    </source>
</evidence>
<protein>
    <submittedName>
        <fullName evidence="4">Short chain dehydrogenase</fullName>
    </submittedName>
</protein>
<proteinExistence type="inferred from homology"/>
<reference evidence="4" key="1">
    <citation type="submission" date="2023-02" db="EMBL/GenBank/DDBJ databases">
        <title>Actinokineospora globicatena NBRC 15670.</title>
        <authorList>
            <person name="Ichikawa N."/>
            <person name="Sato H."/>
            <person name="Tonouchi N."/>
        </authorList>
    </citation>
    <scope>NUCLEOTIDE SEQUENCE</scope>
    <source>
        <strain evidence="4">NBRC 15670</strain>
    </source>
</reference>
<dbReference type="GO" id="GO:0016020">
    <property type="term" value="C:membrane"/>
    <property type="evidence" value="ECO:0007669"/>
    <property type="project" value="TreeGrafter"/>
</dbReference>
<dbReference type="PRINTS" id="PR00080">
    <property type="entry name" value="SDRFAMILY"/>
</dbReference>
<keyword evidence="2" id="KW-0560">Oxidoreductase</keyword>
<dbReference type="Proteomes" id="UP001165042">
    <property type="component" value="Unassembled WGS sequence"/>
</dbReference>
<dbReference type="PANTHER" id="PTHR44196">
    <property type="entry name" value="DEHYDROGENASE/REDUCTASE SDR FAMILY MEMBER 7B"/>
    <property type="match status" value="1"/>
</dbReference>
<organism evidence="4 5">
    <name type="scientific">Actinokineospora globicatena</name>
    <dbReference type="NCBI Taxonomy" id="103729"/>
    <lineage>
        <taxon>Bacteria</taxon>
        <taxon>Bacillati</taxon>
        <taxon>Actinomycetota</taxon>
        <taxon>Actinomycetes</taxon>
        <taxon>Pseudonocardiales</taxon>
        <taxon>Pseudonocardiaceae</taxon>
        <taxon>Actinokineospora</taxon>
    </lineage>
</organism>
<dbReference type="Pfam" id="PF00106">
    <property type="entry name" value="adh_short"/>
    <property type="match status" value="1"/>
</dbReference>
<dbReference type="InterPro" id="IPR002347">
    <property type="entry name" value="SDR_fam"/>
</dbReference>
<comment type="similarity">
    <text evidence="1 3">Belongs to the short-chain dehydrogenases/reductases (SDR) family.</text>
</comment>
<dbReference type="NCBIfam" id="NF006073">
    <property type="entry name" value="PRK08219.1"/>
    <property type="match status" value="1"/>
</dbReference>
<dbReference type="InterPro" id="IPR020904">
    <property type="entry name" value="Sc_DH/Rdtase_CS"/>
</dbReference>
<gene>
    <name evidence="4" type="ORF">Aglo03_07280</name>
</gene>
<dbReference type="PANTHER" id="PTHR44196:SF1">
    <property type="entry name" value="DEHYDROGENASE_REDUCTASE SDR FAMILY MEMBER 7B"/>
    <property type="match status" value="1"/>
</dbReference>
<name>A0A9W6V603_9PSEU</name>
<dbReference type="AlphaFoldDB" id="A0A9W6V603"/>
<comment type="caution">
    <text evidence="4">The sequence shown here is derived from an EMBL/GenBank/DDBJ whole genome shotgun (WGS) entry which is preliminary data.</text>
</comment>
<dbReference type="EMBL" id="BSSD01000001">
    <property type="protein sequence ID" value="GLW89912.1"/>
    <property type="molecule type" value="Genomic_DNA"/>
</dbReference>
<dbReference type="PRINTS" id="PR00081">
    <property type="entry name" value="GDHRDH"/>
</dbReference>
<evidence type="ECO:0000313" key="4">
    <source>
        <dbReference type="EMBL" id="GLW89912.1"/>
    </source>
</evidence>
<keyword evidence="5" id="KW-1185">Reference proteome</keyword>
<evidence type="ECO:0000256" key="2">
    <source>
        <dbReference type="ARBA" id="ARBA00023002"/>
    </source>
</evidence>
<evidence type="ECO:0000256" key="3">
    <source>
        <dbReference type="RuleBase" id="RU000363"/>
    </source>
</evidence>
<dbReference type="GO" id="GO:0016491">
    <property type="term" value="F:oxidoreductase activity"/>
    <property type="evidence" value="ECO:0007669"/>
    <property type="project" value="UniProtKB-KW"/>
</dbReference>
<dbReference type="PROSITE" id="PS00061">
    <property type="entry name" value="ADH_SHORT"/>
    <property type="match status" value="1"/>
</dbReference>
<dbReference type="SUPFAM" id="SSF51735">
    <property type="entry name" value="NAD(P)-binding Rossmann-fold domains"/>
    <property type="match status" value="1"/>
</dbReference>
<sequence length="230" mass="24326">MNDMSRRPLALITGASRGIGAAVARALGHSHELLLGGRDGDALRELAEELPAAMPWVVDLADGAAVAAATRDIEALDVLVHSAGIVELGAIADAGAEVCRRHFEVNVIAVAELTRLVLPALRAARGHVVVINSGSGRSANPGRGPYAASKFAVRAFADVLRAEEPELRVTTVYPGQTATDMQRGMRAAEGREFEPNKYLRPESVATAVHNAITTTDDAHPTELILRPRAH</sequence>
<dbReference type="InterPro" id="IPR036291">
    <property type="entry name" value="NAD(P)-bd_dom_sf"/>
</dbReference>